<gene>
    <name evidence="2" type="ORF">CRG98_017929</name>
</gene>
<feature type="non-terminal residue" evidence="2">
    <location>
        <position position="110"/>
    </location>
</feature>
<reference evidence="2 3" key="1">
    <citation type="submission" date="2017-11" db="EMBL/GenBank/DDBJ databases">
        <title>De-novo sequencing of pomegranate (Punica granatum L.) genome.</title>
        <authorList>
            <person name="Akparov Z."/>
            <person name="Amiraslanov A."/>
            <person name="Hajiyeva S."/>
            <person name="Abbasov M."/>
            <person name="Kaur K."/>
            <person name="Hamwieh A."/>
            <person name="Solovyev V."/>
            <person name="Salamov A."/>
            <person name="Braich B."/>
            <person name="Kosarev P."/>
            <person name="Mahmoud A."/>
            <person name="Hajiyev E."/>
            <person name="Babayeva S."/>
            <person name="Izzatullayeva V."/>
            <person name="Mammadov A."/>
            <person name="Mammadov A."/>
            <person name="Sharifova S."/>
            <person name="Ojaghi J."/>
            <person name="Eynullazada K."/>
            <person name="Bayramov B."/>
            <person name="Abdulazimova A."/>
            <person name="Shahmuradov I."/>
        </authorList>
    </citation>
    <scope>NUCLEOTIDE SEQUENCE [LARGE SCALE GENOMIC DNA]</scope>
    <source>
        <strain evidence="3">cv. AG2017</strain>
        <tissue evidence="2">Leaf</tissue>
    </source>
</reference>
<dbReference type="AlphaFoldDB" id="A0A2I0JZG7"/>
<sequence length="110" mass="12080">MGPAGERRGLSVVGLEGPVTVIRVWKWGGDADEFIEGRATSAGVIRDNRGLRRRTNSPHLTDFPFWVVPNLLQISRLPIRIPSALSNSGHLSPHPHYRKKLPPSLIGANS</sequence>
<keyword evidence="3" id="KW-1185">Reference proteome</keyword>
<evidence type="ECO:0000313" key="2">
    <source>
        <dbReference type="EMBL" id="PKI61705.1"/>
    </source>
</evidence>
<accession>A0A2I0JZG7</accession>
<evidence type="ECO:0000256" key="1">
    <source>
        <dbReference type="SAM" id="MobiDB-lite"/>
    </source>
</evidence>
<evidence type="ECO:0000313" key="3">
    <source>
        <dbReference type="Proteomes" id="UP000233551"/>
    </source>
</evidence>
<comment type="caution">
    <text evidence="2">The sequence shown here is derived from an EMBL/GenBank/DDBJ whole genome shotgun (WGS) entry which is preliminary data.</text>
</comment>
<name>A0A2I0JZG7_PUNGR</name>
<protein>
    <submittedName>
        <fullName evidence="2">Uncharacterized protein</fullName>
    </submittedName>
</protein>
<feature type="region of interest" description="Disordered" evidence="1">
    <location>
        <begin position="85"/>
        <end position="110"/>
    </location>
</feature>
<dbReference type="EMBL" id="PGOL01001016">
    <property type="protein sequence ID" value="PKI61705.1"/>
    <property type="molecule type" value="Genomic_DNA"/>
</dbReference>
<proteinExistence type="predicted"/>
<dbReference type="Proteomes" id="UP000233551">
    <property type="component" value="Unassembled WGS sequence"/>
</dbReference>
<organism evidence="2 3">
    <name type="scientific">Punica granatum</name>
    <name type="common">Pomegranate</name>
    <dbReference type="NCBI Taxonomy" id="22663"/>
    <lineage>
        <taxon>Eukaryota</taxon>
        <taxon>Viridiplantae</taxon>
        <taxon>Streptophyta</taxon>
        <taxon>Embryophyta</taxon>
        <taxon>Tracheophyta</taxon>
        <taxon>Spermatophyta</taxon>
        <taxon>Magnoliopsida</taxon>
        <taxon>eudicotyledons</taxon>
        <taxon>Gunneridae</taxon>
        <taxon>Pentapetalae</taxon>
        <taxon>rosids</taxon>
        <taxon>malvids</taxon>
        <taxon>Myrtales</taxon>
        <taxon>Lythraceae</taxon>
        <taxon>Punica</taxon>
    </lineage>
</organism>